<dbReference type="RefSeq" id="WP_151148369.1">
    <property type="nucleotide sequence ID" value="NZ_WAGX01000008.1"/>
</dbReference>
<keyword evidence="3" id="KW-1185">Reference proteome</keyword>
<feature type="transmembrane region" description="Helical" evidence="1">
    <location>
        <begin position="208"/>
        <end position="226"/>
    </location>
</feature>
<dbReference type="Proteomes" id="UP000461768">
    <property type="component" value="Unassembled WGS sequence"/>
</dbReference>
<gene>
    <name evidence="2" type="ORF">F7O84_17795</name>
</gene>
<keyword evidence="1" id="KW-0812">Transmembrane</keyword>
<feature type="transmembrane region" description="Helical" evidence="1">
    <location>
        <begin position="265"/>
        <end position="285"/>
    </location>
</feature>
<feature type="transmembrane region" description="Helical" evidence="1">
    <location>
        <begin position="321"/>
        <end position="352"/>
    </location>
</feature>
<sequence>MDQYLRKIIYKKLRFDNVEFTVLDVIFLIGIGISGLMMRLSLKSFVSGDFTFFLEPWINEFKANGFGALSGDFYNYNPPYMVILYFIAKSNINPLTGIKVVSCIFDLIISLVASLIVLDVTKNKLRTSFTYAALWILPTIVANGSMWGQCDAIYGAFLLLSIYLLLKERPTLAMVFLGIAVGFKMQAIFLLPAYIILWSKRKLKLVQFLWIPGIYFISLLPAIFAGKSLADTIGIYMGQAKEQTYLEMNWPGLYELIGIEPYYDYYGPAAIWFTLGILMCIMFYLSYKIYEVNKTHMIDVFLYIAMVTVYFLPYMHERYGYVAGILAIIVGLVNTKKLYIPIIHVIVSYGAYQSCLADRRVVPFWLYSFALLFLILDFGVYIFKYIHKNSLGNKEV</sequence>
<feature type="transmembrane region" description="Helical" evidence="1">
    <location>
        <begin position="133"/>
        <end position="166"/>
    </location>
</feature>
<organism evidence="2 3">
    <name type="scientific">Candidatus Galacturonatibacter soehngenii</name>
    <dbReference type="NCBI Taxonomy" id="2307010"/>
    <lineage>
        <taxon>Bacteria</taxon>
        <taxon>Bacillati</taxon>
        <taxon>Bacillota</taxon>
        <taxon>Clostridia</taxon>
        <taxon>Lachnospirales</taxon>
        <taxon>Lachnospiraceae</taxon>
        <taxon>Candidatus Galacturonatibacter</taxon>
    </lineage>
</organism>
<evidence type="ECO:0008006" key="4">
    <source>
        <dbReference type="Google" id="ProtNLM"/>
    </source>
</evidence>
<evidence type="ECO:0000256" key="1">
    <source>
        <dbReference type="SAM" id="Phobius"/>
    </source>
</evidence>
<feature type="transmembrane region" description="Helical" evidence="1">
    <location>
        <begin position="172"/>
        <end position="196"/>
    </location>
</feature>
<feature type="transmembrane region" description="Helical" evidence="1">
    <location>
        <begin position="21"/>
        <end position="42"/>
    </location>
</feature>
<dbReference type="OrthoDB" id="9776737at2"/>
<proteinExistence type="predicted"/>
<evidence type="ECO:0000313" key="3">
    <source>
        <dbReference type="Proteomes" id="UP000461768"/>
    </source>
</evidence>
<keyword evidence="1" id="KW-0472">Membrane</keyword>
<reference evidence="2 3" key="2">
    <citation type="submission" date="2020-02" db="EMBL/GenBank/DDBJ databases">
        <title>Candidatus Galacturonibacter soehngenii shows hetero-acetogenic catabolism of galacturonic acid but lacks a canonical carbon monoxide dehydrogenase/acetyl-CoA synthase complex.</title>
        <authorList>
            <person name="Diender M."/>
            <person name="Stouten G.R."/>
            <person name="Petersen J.F."/>
            <person name="Nielsen P.H."/>
            <person name="Dueholm M.S."/>
            <person name="Pronk J.T."/>
            <person name="Van Loosdrecht M.C.M."/>
        </authorList>
    </citation>
    <scope>NUCLEOTIDE SEQUENCE [LARGE SCALE GENOMIC DNA]</scope>
    <source>
        <strain evidence="2">GalUA</strain>
    </source>
</reference>
<protein>
    <recommendedName>
        <fullName evidence="4">DUF2029 domain-containing protein</fullName>
    </recommendedName>
</protein>
<feature type="transmembrane region" description="Helical" evidence="1">
    <location>
        <begin position="98"/>
        <end position="121"/>
    </location>
</feature>
<dbReference type="AlphaFoldDB" id="A0A7V7QHD8"/>
<dbReference type="EMBL" id="WAGX01000008">
    <property type="protein sequence ID" value="KAB1434341.1"/>
    <property type="molecule type" value="Genomic_DNA"/>
</dbReference>
<name>A0A7V7QHD8_9FIRM</name>
<accession>A0A7V7QHD8</accession>
<keyword evidence="1" id="KW-1133">Transmembrane helix</keyword>
<reference evidence="2 3" key="1">
    <citation type="submission" date="2019-09" db="EMBL/GenBank/DDBJ databases">
        <authorList>
            <person name="Valk L.C."/>
        </authorList>
    </citation>
    <scope>NUCLEOTIDE SEQUENCE [LARGE SCALE GENOMIC DNA]</scope>
    <source>
        <strain evidence="2">GalUA</strain>
    </source>
</reference>
<comment type="caution">
    <text evidence="2">The sequence shown here is derived from an EMBL/GenBank/DDBJ whole genome shotgun (WGS) entry which is preliminary data.</text>
</comment>
<evidence type="ECO:0000313" key="2">
    <source>
        <dbReference type="EMBL" id="KAB1434341.1"/>
    </source>
</evidence>
<feature type="transmembrane region" description="Helical" evidence="1">
    <location>
        <begin position="364"/>
        <end position="383"/>
    </location>
</feature>
<feature type="transmembrane region" description="Helical" evidence="1">
    <location>
        <begin position="297"/>
        <end position="315"/>
    </location>
</feature>